<dbReference type="EMBL" id="CAAALY010267712">
    <property type="protein sequence ID" value="VEL41064.1"/>
    <property type="molecule type" value="Genomic_DNA"/>
</dbReference>
<evidence type="ECO:0000313" key="1">
    <source>
        <dbReference type="EMBL" id="VEL41064.1"/>
    </source>
</evidence>
<protein>
    <submittedName>
        <fullName evidence="1">Uncharacterized protein</fullName>
    </submittedName>
</protein>
<gene>
    <name evidence="1" type="ORF">PXEA_LOCUS34504</name>
</gene>
<dbReference type="Proteomes" id="UP000784294">
    <property type="component" value="Unassembled WGS sequence"/>
</dbReference>
<reference evidence="1" key="1">
    <citation type="submission" date="2018-11" db="EMBL/GenBank/DDBJ databases">
        <authorList>
            <consortium name="Pathogen Informatics"/>
        </authorList>
    </citation>
    <scope>NUCLEOTIDE SEQUENCE</scope>
</reference>
<dbReference type="AlphaFoldDB" id="A0A3S5C7U8"/>
<name>A0A3S5C7U8_9PLAT</name>
<comment type="caution">
    <text evidence="1">The sequence shown here is derived from an EMBL/GenBank/DDBJ whole genome shotgun (WGS) entry which is preliminary data.</text>
</comment>
<accession>A0A3S5C7U8</accession>
<organism evidence="1 2">
    <name type="scientific">Protopolystoma xenopodis</name>
    <dbReference type="NCBI Taxonomy" id="117903"/>
    <lineage>
        <taxon>Eukaryota</taxon>
        <taxon>Metazoa</taxon>
        <taxon>Spiralia</taxon>
        <taxon>Lophotrochozoa</taxon>
        <taxon>Platyhelminthes</taxon>
        <taxon>Monogenea</taxon>
        <taxon>Polyopisthocotylea</taxon>
        <taxon>Polystomatidea</taxon>
        <taxon>Polystomatidae</taxon>
        <taxon>Protopolystoma</taxon>
    </lineage>
</organism>
<evidence type="ECO:0000313" key="2">
    <source>
        <dbReference type="Proteomes" id="UP000784294"/>
    </source>
</evidence>
<sequence length="121" mass="13540">MDDVQKCPSQTRIEYHSVPSSYAPSVQLAVKPFALYPFVWLSRFSAVPASPLFPQAWLTSLRPPLHKLDASAALELFEPFFTLPLACRRYQTPPVLTRPQTVCLHSTPLHSTPLHSTPVLS</sequence>
<keyword evidence="2" id="KW-1185">Reference proteome</keyword>
<proteinExistence type="predicted"/>